<organism evidence="2">
    <name type="scientific">Polyporus grammocephalus</name>
    <dbReference type="NCBI Taxonomy" id="196234"/>
    <lineage>
        <taxon>Eukaryota</taxon>
        <taxon>Fungi</taxon>
        <taxon>Dikarya</taxon>
        <taxon>Basidiomycota</taxon>
        <taxon>Agaricomycotina</taxon>
        <taxon>Agaricomycetes</taxon>
        <taxon>Polyporales</taxon>
        <taxon>Polyporaceae</taxon>
        <taxon>Polyporus</taxon>
    </lineage>
</organism>
<dbReference type="EMBL" id="GQ141661">
    <property type="protein sequence ID" value="ACT52869.1"/>
    <property type="molecule type" value="mRNA"/>
</dbReference>
<feature type="non-terminal residue" evidence="2">
    <location>
        <position position="1"/>
    </location>
</feature>
<feature type="non-terminal residue" evidence="2">
    <location>
        <position position="256"/>
    </location>
</feature>
<name>C7DK15_9APHY</name>
<keyword evidence="2" id="KW-0648">Protein biosynthesis</keyword>
<evidence type="ECO:0000313" key="2">
    <source>
        <dbReference type="EMBL" id="ACT52869.1"/>
    </source>
</evidence>
<dbReference type="GO" id="GO:0003743">
    <property type="term" value="F:translation initiation factor activity"/>
    <property type="evidence" value="ECO:0007669"/>
    <property type="project" value="UniProtKB-KW"/>
</dbReference>
<dbReference type="AlphaFoldDB" id="C7DK15"/>
<proteinExistence type="evidence at transcript level"/>
<protein>
    <submittedName>
        <fullName evidence="2">Eukaryotic initiation factor</fullName>
    </submittedName>
</protein>
<reference evidence="2" key="1">
    <citation type="submission" date="2009-05" db="EMBL/GenBank/DDBJ databases">
        <title>Characterization of Differentially Expressed Genes Related to Laccase Biosynthesis of White-Rot Fungus TR16.</title>
        <authorList>
            <person name="Chen Q.-T."/>
            <person name="Guo L.-Q."/>
            <person name="Lin J.-F."/>
        </authorList>
    </citation>
    <scope>NUCLEOTIDE SEQUENCE</scope>
    <source>
        <strain evidence="2">TR16</strain>
    </source>
</reference>
<keyword evidence="2" id="KW-0396">Initiation factor</keyword>
<accession>C7DK15</accession>
<sequence length="256" mass="29038">DAARSCRMPSRVRDKDNWKGVWGKEMPKSTSTSWWKMLHGVYTIGKFWDQRPWLAVVSRIGNTVPGAGTLSLWNTYCTTALTPRRSPSAGKCGGSYKWRAKRDVMTPSALPYWRPTLWRPQITDISCKPKTYKQGLFIRRDSARDRVQTTDAVVRYLHAKLSWRRVPRGGGGGDYSVAAALRMLKSDFCTGQNYFGEFCRQIWQNGICHSRQNMANILAPGLKLAQRWAKLSNALPTPLGPERNAKKTLMPQSRSV</sequence>
<feature type="region of interest" description="Disordered" evidence="1">
    <location>
        <begin position="235"/>
        <end position="256"/>
    </location>
</feature>
<evidence type="ECO:0000256" key="1">
    <source>
        <dbReference type="SAM" id="MobiDB-lite"/>
    </source>
</evidence>